<dbReference type="SUPFAM" id="SSF49447">
    <property type="entry name" value="Second domain of Mu2 adaptin subunit (ap50) of ap2 adaptor"/>
    <property type="match status" value="1"/>
</dbReference>
<dbReference type="PRINTS" id="PR00314">
    <property type="entry name" value="CLATHRINADPT"/>
</dbReference>
<evidence type="ECO:0000259" key="5">
    <source>
        <dbReference type="PROSITE" id="PS51072"/>
    </source>
</evidence>
<evidence type="ECO:0000256" key="3">
    <source>
        <dbReference type="ARBA" id="ARBA00022927"/>
    </source>
</evidence>
<evidence type="ECO:0000313" key="6">
    <source>
        <dbReference type="EMBL" id="CAD9327135.1"/>
    </source>
</evidence>
<feature type="domain" description="MHD" evidence="5">
    <location>
        <begin position="12"/>
        <end position="269"/>
    </location>
</feature>
<comment type="subcellular location">
    <subcellularLocation>
        <location evidence="1">Endomembrane system</location>
    </subcellularLocation>
</comment>
<dbReference type="GO" id="GO:0016192">
    <property type="term" value="P:vesicle-mediated transport"/>
    <property type="evidence" value="ECO:0007669"/>
    <property type="project" value="InterPro"/>
</dbReference>
<gene>
    <name evidence="6" type="ORF">OSIN01602_LOCUS4092</name>
</gene>
<dbReference type="InterPro" id="IPR050431">
    <property type="entry name" value="Adaptor_comp_med_subunit"/>
</dbReference>
<evidence type="ECO:0000256" key="4">
    <source>
        <dbReference type="ARBA" id="ARBA00023136"/>
    </source>
</evidence>
<evidence type="ECO:0000256" key="1">
    <source>
        <dbReference type="ARBA" id="ARBA00004308"/>
    </source>
</evidence>
<dbReference type="GO" id="GO:0006886">
    <property type="term" value="P:intracellular protein transport"/>
    <property type="evidence" value="ECO:0007669"/>
    <property type="project" value="InterPro"/>
</dbReference>
<evidence type="ECO:0000256" key="2">
    <source>
        <dbReference type="ARBA" id="ARBA00022448"/>
    </source>
</evidence>
<protein>
    <recommendedName>
        <fullName evidence="5">MHD domain-containing protein</fullName>
    </recommendedName>
</protein>
<keyword evidence="3" id="KW-0653">Protein transport</keyword>
<dbReference type="GO" id="GO:0012505">
    <property type="term" value="C:endomembrane system"/>
    <property type="evidence" value="ECO:0007669"/>
    <property type="project" value="UniProtKB-SubCell"/>
</dbReference>
<dbReference type="Pfam" id="PF00928">
    <property type="entry name" value="Adap_comp_sub"/>
    <property type="match status" value="1"/>
</dbReference>
<organism evidence="6">
    <name type="scientific">Trieres chinensis</name>
    <name type="common">Marine centric diatom</name>
    <name type="synonym">Odontella sinensis</name>
    <dbReference type="NCBI Taxonomy" id="1514140"/>
    <lineage>
        <taxon>Eukaryota</taxon>
        <taxon>Sar</taxon>
        <taxon>Stramenopiles</taxon>
        <taxon>Ochrophyta</taxon>
        <taxon>Bacillariophyta</taxon>
        <taxon>Mediophyceae</taxon>
        <taxon>Biddulphiophycidae</taxon>
        <taxon>Eupodiscales</taxon>
        <taxon>Parodontellaceae</taxon>
        <taxon>Trieres</taxon>
    </lineage>
</organism>
<sequence>MPWRKAGVRHANNEIYIDIVEEIDAIVDLDGSVVSWDVSGSVQAQSLLSGVPDLLLTFKDPAVIDDCGFHPCVRYARYENDGVVSFVPPDGDFELMRYRVSSDALRNGFSPPLYCQPNVGYSVGKDGVTTDGRISINVLARSVSSLVFSSSRKGPLIIEDVSVVIPFPRIVRTANLSVNVGTVIYDEAGKVAKWTIGKLDEQKRPQLTGTMLLEGTKKPESNAPLVLTWKIPLASVSGLSVSGLSLTGEMYKPYKGVRNICKSGRYQVRCG</sequence>
<dbReference type="InterPro" id="IPR028565">
    <property type="entry name" value="MHD"/>
</dbReference>
<dbReference type="GO" id="GO:0030131">
    <property type="term" value="C:clathrin adaptor complex"/>
    <property type="evidence" value="ECO:0007669"/>
    <property type="project" value="InterPro"/>
</dbReference>
<accession>A0A7S1Z3Q0</accession>
<dbReference type="InterPro" id="IPR001392">
    <property type="entry name" value="Clathrin_mu"/>
</dbReference>
<dbReference type="Gene3D" id="2.60.40.1170">
    <property type="entry name" value="Mu homology domain, subdomain B"/>
    <property type="match status" value="2"/>
</dbReference>
<dbReference type="CDD" id="cd09252">
    <property type="entry name" value="AP-3_Mu3_Cterm"/>
    <property type="match status" value="1"/>
</dbReference>
<proteinExistence type="predicted"/>
<reference evidence="6" key="1">
    <citation type="submission" date="2021-01" db="EMBL/GenBank/DDBJ databases">
        <authorList>
            <person name="Corre E."/>
            <person name="Pelletier E."/>
            <person name="Niang G."/>
            <person name="Scheremetjew M."/>
            <person name="Finn R."/>
            <person name="Kale V."/>
            <person name="Holt S."/>
            <person name="Cochrane G."/>
            <person name="Meng A."/>
            <person name="Brown T."/>
            <person name="Cohen L."/>
        </authorList>
    </citation>
    <scope>NUCLEOTIDE SEQUENCE</scope>
    <source>
        <strain evidence="6">Grunow 1884</strain>
    </source>
</reference>
<dbReference type="EMBL" id="HBGO01007304">
    <property type="protein sequence ID" value="CAD9327135.1"/>
    <property type="molecule type" value="Transcribed_RNA"/>
</dbReference>
<keyword evidence="2" id="KW-0813">Transport</keyword>
<dbReference type="AlphaFoldDB" id="A0A7S1Z3Q0"/>
<name>A0A7S1Z3Q0_TRICV</name>
<keyword evidence="4" id="KW-0472">Membrane</keyword>
<dbReference type="InterPro" id="IPR036168">
    <property type="entry name" value="AP2_Mu_C_sf"/>
</dbReference>
<dbReference type="PROSITE" id="PS51072">
    <property type="entry name" value="MHD"/>
    <property type="match status" value="1"/>
</dbReference>
<dbReference type="PANTHER" id="PTHR10529">
    <property type="entry name" value="AP COMPLEX SUBUNIT MU"/>
    <property type="match status" value="1"/>
</dbReference>